<feature type="transmembrane region" description="Helical" evidence="1">
    <location>
        <begin position="343"/>
        <end position="372"/>
    </location>
</feature>
<protein>
    <submittedName>
        <fullName evidence="2">Uncharacterized protein</fullName>
    </submittedName>
</protein>
<keyword evidence="1" id="KW-1133">Transmembrane helix</keyword>
<feature type="transmembrane region" description="Helical" evidence="1">
    <location>
        <begin position="12"/>
        <end position="33"/>
    </location>
</feature>
<feature type="transmembrane region" description="Helical" evidence="1">
    <location>
        <begin position="185"/>
        <end position="203"/>
    </location>
</feature>
<keyword evidence="1" id="KW-0472">Membrane</keyword>
<evidence type="ECO:0000313" key="2">
    <source>
        <dbReference type="EMBL" id="SDL32731.1"/>
    </source>
</evidence>
<feature type="transmembrane region" description="Helical" evidence="1">
    <location>
        <begin position="161"/>
        <end position="178"/>
    </location>
</feature>
<gene>
    <name evidence="2" type="ORF">SAMN05216400_0466</name>
</gene>
<dbReference type="AlphaFoldDB" id="A0A1G9J5U1"/>
<feature type="transmembrane region" description="Helical" evidence="1">
    <location>
        <begin position="123"/>
        <end position="141"/>
    </location>
</feature>
<evidence type="ECO:0000256" key="1">
    <source>
        <dbReference type="SAM" id="Phobius"/>
    </source>
</evidence>
<feature type="transmembrane region" description="Helical" evidence="1">
    <location>
        <begin position="209"/>
        <end position="226"/>
    </location>
</feature>
<keyword evidence="1" id="KW-0812">Transmembrane</keyword>
<feature type="transmembrane region" description="Helical" evidence="1">
    <location>
        <begin position="39"/>
        <end position="61"/>
    </location>
</feature>
<proteinExistence type="predicted"/>
<evidence type="ECO:0000313" key="3">
    <source>
        <dbReference type="Proteomes" id="UP000183162"/>
    </source>
</evidence>
<name>A0A1G9J5U1_STREI</name>
<accession>A0A1G9J5U1</accession>
<feature type="transmembrane region" description="Helical" evidence="1">
    <location>
        <begin position="233"/>
        <end position="254"/>
    </location>
</feature>
<organism evidence="2 3">
    <name type="scientific">Streptococcus equinus</name>
    <name type="common">Streptococcus bovis</name>
    <dbReference type="NCBI Taxonomy" id="1335"/>
    <lineage>
        <taxon>Bacteria</taxon>
        <taxon>Bacillati</taxon>
        <taxon>Bacillota</taxon>
        <taxon>Bacilli</taxon>
        <taxon>Lactobacillales</taxon>
        <taxon>Streptococcaceae</taxon>
        <taxon>Streptococcus</taxon>
    </lineage>
</organism>
<dbReference type="EMBL" id="FNGX01000001">
    <property type="protein sequence ID" value="SDL32731.1"/>
    <property type="molecule type" value="Genomic_DNA"/>
</dbReference>
<sequence length="382" mass="44012">MVKKVFREKNEEWLLAYRVLYFIEFCILFLAWFLKRYPFPQPFFLFLSSVSIIGGFAIYLWNLRRTGFSLEKILAGIFALAFLILLPTSDYLDTAVDDLNMILFFLLSVSVDRDDDKLIKVLFYFKMVVGILVLFAYNGHVIQDVSGIRPHTDIVRHSYGFMHPNSLGMFFIGLVFDFSLIKKSYNFTGGLVMLLAALLVFAVTDSRTSFFIALAIILCYFLKPILSKVKVSGYAIMPFVVGMFALGLALPRYFTPDNPIFVTLNHLFTGRTGIGHAYLEQFGLNWMPRNIPTFTEINGIPMYDDSFYVDSLLRQGIILFCLYPIFLLVQLKGKKFTLFHSLLFLLTFFINTMEHYGATVQICSILLLNYFALSEDKLEDKY</sequence>
<dbReference type="RefSeq" id="WP_074566254.1">
    <property type="nucleotide sequence ID" value="NZ_FNGX01000001.1"/>
</dbReference>
<dbReference type="Proteomes" id="UP000183162">
    <property type="component" value="Unassembled WGS sequence"/>
</dbReference>
<feature type="transmembrane region" description="Helical" evidence="1">
    <location>
        <begin position="312"/>
        <end position="331"/>
    </location>
</feature>
<reference evidence="2 3" key="1">
    <citation type="submission" date="2016-10" db="EMBL/GenBank/DDBJ databases">
        <authorList>
            <person name="de Groot N.N."/>
        </authorList>
    </citation>
    <scope>NUCLEOTIDE SEQUENCE [LARGE SCALE GENOMIC DNA]</scope>
    <source>
        <strain evidence="2 3">Sb09</strain>
    </source>
</reference>
<dbReference type="OrthoDB" id="2002115at2"/>